<dbReference type="KEGG" id="pxn:HU772_007400"/>
<accession>A0A9E6PYX7</accession>
<gene>
    <name evidence="1" type="ORF">HU772_007400</name>
</gene>
<dbReference type="EMBL" id="CP077095">
    <property type="protein sequence ID" value="QXI39901.1"/>
    <property type="molecule type" value="Genomic_DNA"/>
</dbReference>
<evidence type="ECO:0000313" key="2">
    <source>
        <dbReference type="Proteomes" id="UP000633418"/>
    </source>
</evidence>
<proteinExistence type="predicted"/>
<dbReference type="RefSeq" id="WP_186662795.1">
    <property type="nucleotide sequence ID" value="NZ_CP077095.1"/>
</dbReference>
<dbReference type="AlphaFoldDB" id="A0A9E6PYX7"/>
<dbReference type="Proteomes" id="UP000633418">
    <property type="component" value="Chromosome"/>
</dbReference>
<reference evidence="1 2" key="1">
    <citation type="journal article" date="2020" name="Microorganisms">
        <title>Reliable Identification of Environmental Pseudomonas Isolates Using the rpoD Gene.</title>
        <authorList>
            <consortium name="The Broad Institute Genome Sequencing Platform"/>
            <person name="Girard L."/>
            <person name="Lood C."/>
            <person name="Rokni-Zadeh H."/>
            <person name="van Noort V."/>
            <person name="Lavigne R."/>
            <person name="De Mot R."/>
        </authorList>
    </citation>
    <scope>NUCLEOTIDE SEQUENCE [LARGE SCALE GENOMIC DNA]</scope>
    <source>
        <strain evidence="1 2">RW9S1A</strain>
    </source>
</reference>
<evidence type="ECO:0000313" key="1">
    <source>
        <dbReference type="EMBL" id="QXI39901.1"/>
    </source>
</evidence>
<keyword evidence="2" id="KW-1185">Reference proteome</keyword>
<name>A0A9E6PYX7_9PSED</name>
<reference evidence="1 2" key="2">
    <citation type="journal article" date="2021" name="Microorganisms">
        <title>The Ever-Expanding Pseudomonas Genus: Description of 43 New Species and Partition of the Pseudomonas putida Group.</title>
        <authorList>
            <person name="Girard L."/>
            <person name="Lood C."/>
            <person name="Hofte M."/>
            <person name="Vandamme P."/>
            <person name="Rokni-Zadeh H."/>
            <person name="van Noort V."/>
            <person name="Lavigne R."/>
            <person name="De Mot R."/>
        </authorList>
    </citation>
    <scope>NUCLEOTIDE SEQUENCE [LARGE SCALE GENOMIC DNA]</scope>
    <source>
        <strain evidence="1 2">RW9S1A</strain>
    </source>
</reference>
<protein>
    <submittedName>
        <fullName evidence="1">Uncharacterized protein</fullName>
    </submittedName>
</protein>
<organism evidence="1 2">
    <name type="scientific">Pseudomonas xantholysinigenes</name>
    <dbReference type="NCBI Taxonomy" id="2745490"/>
    <lineage>
        <taxon>Bacteria</taxon>
        <taxon>Pseudomonadati</taxon>
        <taxon>Pseudomonadota</taxon>
        <taxon>Gammaproteobacteria</taxon>
        <taxon>Pseudomonadales</taxon>
        <taxon>Pseudomonadaceae</taxon>
        <taxon>Pseudomonas</taxon>
    </lineage>
</organism>
<sequence>MERLATFNAPDLQQLVQVYPRLDEQVVVPCCLDIRENREVSPPRPRLTLDLNEVEENLPVAVMPYLGMAAGDQLILMLEAYPYEGDPFTPKEFTENIGGEDVAKPVLFKVPRSNFEQPIDLVGCYVGLFVRLIRDEVEIASSLIQNIFIERGAKESHFLRAPHFKDVTQHTLFADEWVDAVALIASDAGEAKLGDSVVVFDADDGVATWARLGPVPSGAPLQLKVPASWLGANTGRRSLRIQYAGANRSFRTHALLFNVESTRTLEDPIASNVQSFRLLRMGYEVRVPISDATSNTPIVVHLGTVTGSGAETVRTSFAESTAYAVRENYFVFYFSPKQLGVLLERPEVKAYYSVGVGERVYSGETPVTFKVSGDDIANNFPRIQVPAAGGSKGLSLARLDGNNVDVKIGAWPLMAPGQLVWIRAYISDRQYDLVKRPVTEDDLKDESIGGSLSYLAIDQQKGKTIRFTCEVNFDNGEGRYFSFTDVDIVITE</sequence>